<dbReference type="Pfam" id="PF05426">
    <property type="entry name" value="Alginate_lyase"/>
    <property type="match status" value="1"/>
</dbReference>
<protein>
    <recommendedName>
        <fullName evidence="7">Pectate lyase superfamily protein domain-containing protein</fullName>
    </recommendedName>
</protein>
<dbReference type="Proteomes" id="UP000078486">
    <property type="component" value="Unassembled WGS sequence"/>
</dbReference>
<reference evidence="5 6" key="1">
    <citation type="submission" date="2016-01" db="EMBL/GenBank/DDBJ databases">
        <title>High potential of lignocellulose degradation of a new Verrucomicrobia species.</title>
        <authorList>
            <person name="Wang Y."/>
            <person name="Shi Y."/>
            <person name="Qiu Z."/>
            <person name="Liu S."/>
            <person name="Yang H."/>
        </authorList>
    </citation>
    <scope>NUCLEOTIDE SEQUENCE [LARGE SCALE GENOMIC DNA]</scope>
    <source>
        <strain evidence="5 6">TSB47</strain>
    </source>
</reference>
<dbReference type="Gene3D" id="1.50.10.100">
    <property type="entry name" value="Chondroitin AC/alginate lyase"/>
    <property type="match status" value="1"/>
</dbReference>
<dbReference type="InterPro" id="IPR008929">
    <property type="entry name" value="Chondroitin_lyas"/>
</dbReference>
<feature type="domain" description="Alginate lyase" evidence="3">
    <location>
        <begin position="5"/>
        <end position="234"/>
    </location>
</feature>
<keyword evidence="2" id="KW-0456">Lyase</keyword>
<feature type="domain" description="Rhamnogalacturonase A/B/Epimerase-like pectate lyase" evidence="4">
    <location>
        <begin position="331"/>
        <end position="391"/>
    </location>
</feature>
<dbReference type="InterPro" id="IPR012334">
    <property type="entry name" value="Pectin_lyas_fold"/>
</dbReference>
<organism evidence="5 6">
    <name type="scientific">Termitidicoccus mucosus</name>
    <dbReference type="NCBI Taxonomy" id="1184151"/>
    <lineage>
        <taxon>Bacteria</taxon>
        <taxon>Pseudomonadati</taxon>
        <taxon>Verrucomicrobiota</taxon>
        <taxon>Opitutia</taxon>
        <taxon>Opitutales</taxon>
        <taxon>Opitutaceae</taxon>
        <taxon>Termitidicoccus</taxon>
    </lineage>
</organism>
<sequence length="776" mass="85757">MARGDHARLWNFFQSVEILAADWHVRGDERSARRAGEWLRAWIVTPATRMNPHLEYAQVQLGHNNNHGSNYGVIDARGFGQVIDALRLLHDSPALKPGEESAIKEWFAEYLHWLTTAENAVTEHAMKSNHGSWYLAQAIPIARYVGRDDLALTLCEEAKSLIAEQINADGSIPREIRRVNGLGYSVFNLKAHARTARLAAGLGIDLWNHTAPNGASLRRAVDFLRPYNQAPETWPYSQNARLDPGFLDELVKEMESATSKSSKKITREFAEKQIRRQASPDARMPPNENTHSALWGKNGEAWSPASRLPDFSFAGYARGERSIPDSPVTHNIRDFGAKGDGVTDDSAAFQRAVAAVDPGVILIPAGRYLITDIIDINKSNLVLRGEDPARTILYFPKPLNDIRPDWSKTTTGMRTSNYSWAGGFIWVKGSLGLQKLADITRPAARGATTLTLASTDGLSAGDTIAVCQRDLPDNSLAIHLYSDEPADVANLKGSTKISLPARIVRIDGLTITIDRPLRTDLRLEWKPAVHCHAPTVSEVGVENLTFEFPVTPYGGHFTELGFNAMAFSDVAHCWIRNIRIRNSDSGLMIKGDFCTIDGVVMDSLRAPDKVRGGQGHHGIYLSGNDNLFTHFNIRLQFEHDITMGACSSGNVVSEGWGEDLCLDHHRRAPYENLFTNIDAGAGTHLWRCGGGRALGWHCGARGTFWNIRARQPLAYPPPKFGPWSINVVGLTTKEPSSITTNGLWFETLAPETLLPPNLHLAQRLRRLKESAPVPAE</sequence>
<comment type="caution">
    <text evidence="5">The sequence shown here is derived from an EMBL/GenBank/DDBJ whole genome shotgun (WGS) entry which is preliminary data.</text>
</comment>
<dbReference type="Pfam" id="PF12708">
    <property type="entry name" value="Pect-lyase_RHGA_epim"/>
    <property type="match status" value="1"/>
</dbReference>
<dbReference type="SUPFAM" id="SSF48230">
    <property type="entry name" value="Chondroitin AC/alginate lyase"/>
    <property type="match status" value="1"/>
</dbReference>
<proteinExistence type="predicted"/>
<dbReference type="GO" id="GO:0042597">
    <property type="term" value="C:periplasmic space"/>
    <property type="evidence" value="ECO:0007669"/>
    <property type="project" value="InterPro"/>
</dbReference>
<evidence type="ECO:0000259" key="4">
    <source>
        <dbReference type="Pfam" id="PF12708"/>
    </source>
</evidence>
<dbReference type="GO" id="GO:0016829">
    <property type="term" value="F:lyase activity"/>
    <property type="evidence" value="ECO:0007669"/>
    <property type="project" value="UniProtKB-KW"/>
</dbReference>
<keyword evidence="6" id="KW-1185">Reference proteome</keyword>
<evidence type="ECO:0000256" key="2">
    <source>
        <dbReference type="ARBA" id="ARBA00023239"/>
    </source>
</evidence>
<dbReference type="SUPFAM" id="SSF51126">
    <property type="entry name" value="Pectin lyase-like"/>
    <property type="match status" value="1"/>
</dbReference>
<dbReference type="InterPro" id="IPR011050">
    <property type="entry name" value="Pectin_lyase_fold/virulence"/>
</dbReference>
<dbReference type="Gene3D" id="2.160.20.10">
    <property type="entry name" value="Single-stranded right-handed beta-helix, Pectin lyase-like"/>
    <property type="match status" value="2"/>
</dbReference>
<keyword evidence="1" id="KW-0732">Signal</keyword>
<evidence type="ECO:0000259" key="3">
    <source>
        <dbReference type="Pfam" id="PF05426"/>
    </source>
</evidence>
<evidence type="ECO:0000313" key="5">
    <source>
        <dbReference type="EMBL" id="OAM89745.1"/>
    </source>
</evidence>
<evidence type="ECO:0000313" key="6">
    <source>
        <dbReference type="Proteomes" id="UP000078486"/>
    </source>
</evidence>
<accession>A0A178IKG7</accession>
<dbReference type="AlphaFoldDB" id="A0A178IKG7"/>
<dbReference type="STRING" id="1184151.AW736_10440"/>
<dbReference type="InterPro" id="IPR008397">
    <property type="entry name" value="Alginate_lyase_dom"/>
</dbReference>
<evidence type="ECO:0008006" key="7">
    <source>
        <dbReference type="Google" id="ProtNLM"/>
    </source>
</evidence>
<evidence type="ECO:0000256" key="1">
    <source>
        <dbReference type="ARBA" id="ARBA00022729"/>
    </source>
</evidence>
<dbReference type="EMBL" id="LRRQ01000076">
    <property type="protein sequence ID" value="OAM89745.1"/>
    <property type="molecule type" value="Genomic_DNA"/>
</dbReference>
<dbReference type="InterPro" id="IPR024535">
    <property type="entry name" value="RHGA/B-epi-like_pectate_lyase"/>
</dbReference>
<gene>
    <name evidence="5" type="ORF">AW736_10440</name>
</gene>
<name>A0A178IKG7_9BACT</name>